<organism evidence="1 2">
    <name type="scientific">Coemansia helicoidea</name>
    <dbReference type="NCBI Taxonomy" id="1286919"/>
    <lineage>
        <taxon>Eukaryota</taxon>
        <taxon>Fungi</taxon>
        <taxon>Fungi incertae sedis</taxon>
        <taxon>Zoopagomycota</taxon>
        <taxon>Kickxellomycotina</taxon>
        <taxon>Kickxellomycetes</taxon>
        <taxon>Kickxellales</taxon>
        <taxon>Kickxellaceae</taxon>
        <taxon>Coemansia</taxon>
    </lineage>
</organism>
<accession>A0ACC1LA96</accession>
<proteinExistence type="predicted"/>
<gene>
    <name evidence="1" type="ORF">H4R21_001755</name>
</gene>
<name>A0ACC1LA96_9FUNG</name>
<comment type="caution">
    <text evidence="1">The sequence shown here is derived from an EMBL/GenBank/DDBJ whole genome shotgun (WGS) entry which is preliminary data.</text>
</comment>
<protein>
    <submittedName>
        <fullName evidence="1">Uncharacterized protein</fullName>
    </submittedName>
</protein>
<evidence type="ECO:0000313" key="1">
    <source>
        <dbReference type="EMBL" id="KAJ2804155.1"/>
    </source>
</evidence>
<evidence type="ECO:0000313" key="2">
    <source>
        <dbReference type="Proteomes" id="UP001140087"/>
    </source>
</evidence>
<dbReference type="EMBL" id="JANBUN010000388">
    <property type="protein sequence ID" value="KAJ2804155.1"/>
    <property type="molecule type" value="Genomic_DNA"/>
</dbReference>
<sequence>MGRVLSKERLPSLRSAYILSVVDDDDNSAQLVDCYLQLTHNLMQFVSDVAIVDAEVATRLPEYLLGRPSATGVQSLCLKYCNLGLEHLLGLIQMLPSLQVLKCPVVQLGTHSRKVDSIALASKMRARFDMKHTRLRTWRIANDDVSPISTIALFMLVVADLCPKLGRIEFDNTCDVADTIFRVVQGSRLLASFDGRLTIARVKGSLPPTIYIKRRLELSPV</sequence>
<reference evidence="1" key="1">
    <citation type="submission" date="2022-07" db="EMBL/GenBank/DDBJ databases">
        <title>Phylogenomic reconstructions and comparative analyses of Kickxellomycotina fungi.</title>
        <authorList>
            <person name="Reynolds N.K."/>
            <person name="Stajich J.E."/>
            <person name="Barry K."/>
            <person name="Grigoriev I.V."/>
            <person name="Crous P."/>
            <person name="Smith M.E."/>
        </authorList>
    </citation>
    <scope>NUCLEOTIDE SEQUENCE</scope>
    <source>
        <strain evidence="1">BCRC 34780</strain>
    </source>
</reference>
<dbReference type="Proteomes" id="UP001140087">
    <property type="component" value="Unassembled WGS sequence"/>
</dbReference>
<keyword evidence="2" id="KW-1185">Reference proteome</keyword>